<keyword evidence="2 3" id="KW-0175">Coiled coil</keyword>
<organism evidence="5 6">
    <name type="scientific">Capsaspora owczarzaki (strain ATCC 30864)</name>
    <dbReference type="NCBI Taxonomy" id="595528"/>
    <lineage>
        <taxon>Eukaryota</taxon>
        <taxon>Filasterea</taxon>
        <taxon>Capsaspora</taxon>
    </lineage>
</organism>
<sequence length="221" mass="23953">MSLMDAVESPNLSAPVITGGVSNSSGLDQDAQQLGQELTCPNVVYGCPFRSLAPAMDEHLHFHCEKQQLKEYILEKEAEVVRLRNELHIKEAELGNLRSALGEPRTGSKLQEGFAKVKTEFNEVVENIKNSEALAISKQKSAQAGQKIRDAFASFTAAASKSIDDFKESNTYNSVADGARRASMKVKESVRRTSASTSEAATPSTSQEAPIPDAEQPPQSQ</sequence>
<dbReference type="PANTHER" id="PTHR19307:SF14">
    <property type="entry name" value="TUMOR PROTEIN D52"/>
    <property type="match status" value="1"/>
</dbReference>
<keyword evidence="6" id="KW-1185">Reference proteome</keyword>
<feature type="compositionally biased region" description="Low complexity" evidence="4">
    <location>
        <begin position="193"/>
        <end position="209"/>
    </location>
</feature>
<evidence type="ECO:0000313" key="5">
    <source>
        <dbReference type="EMBL" id="KJE97701.1"/>
    </source>
</evidence>
<dbReference type="InParanoid" id="A0A0D2URW1"/>
<dbReference type="GO" id="GO:0005737">
    <property type="term" value="C:cytoplasm"/>
    <property type="evidence" value="ECO:0007669"/>
    <property type="project" value="TreeGrafter"/>
</dbReference>
<evidence type="ECO:0000313" key="6">
    <source>
        <dbReference type="Proteomes" id="UP000008743"/>
    </source>
</evidence>
<name>A0A0D2URW1_CAPO3</name>
<accession>A0A0D2URW1</accession>
<dbReference type="Pfam" id="PF04201">
    <property type="entry name" value="TPD52"/>
    <property type="match status" value="1"/>
</dbReference>
<reference evidence="6" key="1">
    <citation type="submission" date="2011-02" db="EMBL/GenBank/DDBJ databases">
        <title>The Genome Sequence of Capsaspora owczarzaki ATCC 30864.</title>
        <authorList>
            <person name="Russ C."/>
            <person name="Cuomo C."/>
            <person name="Burger G."/>
            <person name="Gray M.W."/>
            <person name="Holland P.W.H."/>
            <person name="King N."/>
            <person name="Lang F.B.F."/>
            <person name="Roger A.J."/>
            <person name="Ruiz-Trillo I."/>
            <person name="Young S.K."/>
            <person name="Zeng Q."/>
            <person name="Gargeya S."/>
            <person name="Alvarado L."/>
            <person name="Berlin A."/>
            <person name="Chapman S.B."/>
            <person name="Chen Z."/>
            <person name="Freedman E."/>
            <person name="Gellesch M."/>
            <person name="Goldberg J."/>
            <person name="Griggs A."/>
            <person name="Gujja S."/>
            <person name="Heilman E."/>
            <person name="Heiman D."/>
            <person name="Howarth C."/>
            <person name="Mehta T."/>
            <person name="Neiman D."/>
            <person name="Pearson M."/>
            <person name="Roberts A."/>
            <person name="Saif S."/>
            <person name="Shea T."/>
            <person name="Shenoy N."/>
            <person name="Sisk P."/>
            <person name="Stolte C."/>
            <person name="Sykes S."/>
            <person name="White J."/>
            <person name="Yandava C."/>
            <person name="Haas B."/>
            <person name="Nusbaum C."/>
            <person name="Birren B."/>
        </authorList>
    </citation>
    <scope>NUCLEOTIDE SEQUENCE</scope>
    <source>
        <strain evidence="6">ATCC 30864</strain>
    </source>
</reference>
<dbReference type="RefSeq" id="XP_004342878.1">
    <property type="nucleotide sequence ID" value="XM_004342829.2"/>
</dbReference>
<gene>
    <name evidence="5" type="ORF">CAOG_007805</name>
</gene>
<evidence type="ECO:0000256" key="4">
    <source>
        <dbReference type="SAM" id="MobiDB-lite"/>
    </source>
</evidence>
<dbReference type="InterPro" id="IPR007327">
    <property type="entry name" value="TPD52"/>
</dbReference>
<proteinExistence type="inferred from homology"/>
<evidence type="ECO:0000256" key="2">
    <source>
        <dbReference type="ARBA" id="ARBA00023054"/>
    </source>
</evidence>
<dbReference type="AlphaFoldDB" id="A0A0D2URW1"/>
<evidence type="ECO:0000256" key="1">
    <source>
        <dbReference type="ARBA" id="ARBA00005702"/>
    </source>
</evidence>
<dbReference type="PANTHER" id="PTHR19307">
    <property type="entry name" value="TUMOR PROTEIN D52"/>
    <property type="match status" value="1"/>
</dbReference>
<comment type="similarity">
    <text evidence="1">Belongs to the TPD52 family.</text>
</comment>
<feature type="region of interest" description="Disordered" evidence="4">
    <location>
        <begin position="175"/>
        <end position="221"/>
    </location>
</feature>
<feature type="coiled-coil region" evidence="3">
    <location>
        <begin position="66"/>
        <end position="100"/>
    </location>
</feature>
<dbReference type="Proteomes" id="UP000008743">
    <property type="component" value="Unassembled WGS sequence"/>
</dbReference>
<evidence type="ECO:0000256" key="3">
    <source>
        <dbReference type="SAM" id="Coils"/>
    </source>
</evidence>
<dbReference type="PhylomeDB" id="A0A0D2URW1"/>
<dbReference type="EMBL" id="KE346375">
    <property type="protein sequence ID" value="KJE97701.1"/>
    <property type="molecule type" value="Genomic_DNA"/>
</dbReference>
<protein>
    <submittedName>
        <fullName evidence="5">Uncharacterized protein</fullName>
    </submittedName>
</protein>